<name>A0AC60PDB0_IXOPE</name>
<protein>
    <submittedName>
        <fullName evidence="1">Uncharacterized protein</fullName>
    </submittedName>
</protein>
<comment type="caution">
    <text evidence="1">The sequence shown here is derived from an EMBL/GenBank/DDBJ whole genome shotgun (WGS) entry which is preliminary data.</text>
</comment>
<accession>A0AC60PDB0</accession>
<proteinExistence type="predicted"/>
<evidence type="ECO:0000313" key="2">
    <source>
        <dbReference type="Proteomes" id="UP000805193"/>
    </source>
</evidence>
<reference evidence="1 2" key="1">
    <citation type="journal article" date="2020" name="Cell">
        <title>Large-Scale Comparative Analyses of Tick Genomes Elucidate Their Genetic Diversity and Vector Capacities.</title>
        <authorList>
            <consortium name="Tick Genome and Microbiome Consortium (TIGMIC)"/>
            <person name="Jia N."/>
            <person name="Wang J."/>
            <person name="Shi W."/>
            <person name="Du L."/>
            <person name="Sun Y."/>
            <person name="Zhan W."/>
            <person name="Jiang J.F."/>
            <person name="Wang Q."/>
            <person name="Zhang B."/>
            <person name="Ji P."/>
            <person name="Bell-Sakyi L."/>
            <person name="Cui X.M."/>
            <person name="Yuan T.T."/>
            <person name="Jiang B.G."/>
            <person name="Yang W.F."/>
            <person name="Lam T.T."/>
            <person name="Chang Q.C."/>
            <person name="Ding S.J."/>
            <person name="Wang X.J."/>
            <person name="Zhu J.G."/>
            <person name="Ruan X.D."/>
            <person name="Zhao L."/>
            <person name="Wei J.T."/>
            <person name="Ye R.Z."/>
            <person name="Que T.C."/>
            <person name="Du C.H."/>
            <person name="Zhou Y.H."/>
            <person name="Cheng J.X."/>
            <person name="Dai P.F."/>
            <person name="Guo W.B."/>
            <person name="Han X.H."/>
            <person name="Huang E.J."/>
            <person name="Li L.F."/>
            <person name="Wei W."/>
            <person name="Gao Y.C."/>
            <person name="Liu J.Z."/>
            <person name="Shao H.Z."/>
            <person name="Wang X."/>
            <person name="Wang C.C."/>
            <person name="Yang T.C."/>
            <person name="Huo Q.B."/>
            <person name="Li W."/>
            <person name="Chen H.Y."/>
            <person name="Chen S.E."/>
            <person name="Zhou L.G."/>
            <person name="Ni X.B."/>
            <person name="Tian J.H."/>
            <person name="Sheng Y."/>
            <person name="Liu T."/>
            <person name="Pan Y.S."/>
            <person name="Xia L.Y."/>
            <person name="Li J."/>
            <person name="Zhao F."/>
            <person name="Cao W.C."/>
        </authorList>
    </citation>
    <scope>NUCLEOTIDE SEQUENCE [LARGE SCALE GENOMIC DNA]</scope>
    <source>
        <strain evidence="1">Iper-2018</strain>
    </source>
</reference>
<organism evidence="1 2">
    <name type="scientific">Ixodes persulcatus</name>
    <name type="common">Taiga tick</name>
    <dbReference type="NCBI Taxonomy" id="34615"/>
    <lineage>
        <taxon>Eukaryota</taxon>
        <taxon>Metazoa</taxon>
        <taxon>Ecdysozoa</taxon>
        <taxon>Arthropoda</taxon>
        <taxon>Chelicerata</taxon>
        <taxon>Arachnida</taxon>
        <taxon>Acari</taxon>
        <taxon>Parasitiformes</taxon>
        <taxon>Ixodida</taxon>
        <taxon>Ixodoidea</taxon>
        <taxon>Ixodidae</taxon>
        <taxon>Ixodinae</taxon>
        <taxon>Ixodes</taxon>
    </lineage>
</organism>
<sequence length="228" mass="25082">MVVRKIERWKTEVPKQTTRAGDDEAYYIAGACCVVGESNQVACQEWSQSILCHRSLEKLKARLTAAVPDMLWLRYAGGACQPVPPKPPLPICDGEDLSAISALDTVLASLSVFSCRERAQITADTLGQADNPRWHRERVGRVTASEFAAAVRCENPDYLLKRMFYPKPGTVSEAMTYGREHKPDVVASYVQLLMAADIEVEIKETGLGCYVALFGLPGDLEEGSDVND</sequence>
<keyword evidence="2" id="KW-1185">Reference proteome</keyword>
<dbReference type="EMBL" id="JABSTQ010010832">
    <property type="protein sequence ID" value="KAG0417541.1"/>
    <property type="molecule type" value="Genomic_DNA"/>
</dbReference>
<gene>
    <name evidence="1" type="ORF">HPB47_005531</name>
</gene>
<evidence type="ECO:0000313" key="1">
    <source>
        <dbReference type="EMBL" id="KAG0417541.1"/>
    </source>
</evidence>
<dbReference type="Proteomes" id="UP000805193">
    <property type="component" value="Unassembled WGS sequence"/>
</dbReference>